<evidence type="ECO:0000256" key="9">
    <source>
        <dbReference type="RuleBase" id="RU364151"/>
    </source>
</evidence>
<evidence type="ECO:0000256" key="6">
    <source>
        <dbReference type="ARBA" id="ARBA00023163"/>
    </source>
</evidence>
<comment type="function">
    <text evidence="9">Component of the Mediator complex, a coactivator involved in the regulated transcription of nearly all RNA polymerase II-dependent genes. Mediator functions as a bridge to convey information from gene-specific regulatory proteins to the basal RNA polymerase II transcription machinery. Mediator is recruited to promoters by direct interactions with regulatory proteins and serves as a scaffold for the assembly of a functional preinitiation complex with RNA polymerase II and the general transcription factors.</text>
</comment>
<comment type="subcellular location">
    <subcellularLocation>
        <location evidence="1 9">Nucleus</location>
    </subcellularLocation>
</comment>
<keyword evidence="12" id="KW-1185">Reference proteome</keyword>
<dbReference type="Proteomes" id="UP000799766">
    <property type="component" value="Unassembled WGS sequence"/>
</dbReference>
<comment type="subunit">
    <text evidence="9">Component of the Mediator complex.</text>
</comment>
<dbReference type="EMBL" id="MU001672">
    <property type="protein sequence ID" value="KAF2460985.1"/>
    <property type="molecule type" value="Genomic_DNA"/>
</dbReference>
<evidence type="ECO:0000313" key="11">
    <source>
        <dbReference type="EMBL" id="KAF2460985.1"/>
    </source>
</evidence>
<evidence type="ECO:0000256" key="4">
    <source>
        <dbReference type="ARBA" id="ARBA00023015"/>
    </source>
</evidence>
<evidence type="ECO:0000313" key="12">
    <source>
        <dbReference type="Proteomes" id="UP000799766"/>
    </source>
</evidence>
<dbReference type="GO" id="GO:0003712">
    <property type="term" value="F:transcription coregulator activity"/>
    <property type="evidence" value="ECO:0007669"/>
    <property type="project" value="InterPro"/>
</dbReference>
<feature type="compositionally biased region" description="Polar residues" evidence="10">
    <location>
        <begin position="127"/>
        <end position="141"/>
    </location>
</feature>
<keyword evidence="5 9" id="KW-0010">Activator</keyword>
<organism evidence="11 12">
    <name type="scientific">Lineolata rhizophorae</name>
    <dbReference type="NCBI Taxonomy" id="578093"/>
    <lineage>
        <taxon>Eukaryota</taxon>
        <taxon>Fungi</taxon>
        <taxon>Dikarya</taxon>
        <taxon>Ascomycota</taxon>
        <taxon>Pezizomycotina</taxon>
        <taxon>Dothideomycetes</taxon>
        <taxon>Dothideomycetes incertae sedis</taxon>
        <taxon>Lineolatales</taxon>
        <taxon>Lineolataceae</taxon>
        <taxon>Lineolata</taxon>
    </lineage>
</organism>
<feature type="compositionally biased region" description="Basic and acidic residues" evidence="10">
    <location>
        <begin position="167"/>
        <end position="182"/>
    </location>
</feature>
<keyword evidence="4 9" id="KW-0805">Transcription regulation</keyword>
<evidence type="ECO:0000256" key="3">
    <source>
        <dbReference type="ARBA" id="ARBA00019615"/>
    </source>
</evidence>
<feature type="compositionally biased region" description="Low complexity" evidence="10">
    <location>
        <begin position="147"/>
        <end position="166"/>
    </location>
</feature>
<protein>
    <recommendedName>
        <fullName evidence="3 9">Mediator of RNA polymerase II transcription subunit 19</fullName>
    </recommendedName>
    <alternativeName>
        <fullName evidence="8 9">Mediator complex subunit 19</fullName>
    </alternativeName>
</protein>
<dbReference type="GO" id="GO:0006357">
    <property type="term" value="P:regulation of transcription by RNA polymerase II"/>
    <property type="evidence" value="ECO:0007669"/>
    <property type="project" value="InterPro"/>
</dbReference>
<dbReference type="OrthoDB" id="2160599at2759"/>
<evidence type="ECO:0000256" key="2">
    <source>
        <dbReference type="ARBA" id="ARBA00009259"/>
    </source>
</evidence>
<accession>A0A6A6PAM2</accession>
<sequence length="245" mass="26186">MSRPHPSQNLISLYGLDDVASSVARKDPKTGEKINRLRKSYENKVKELRIAGKNKATSTPGALLGIVDWPEEEWMNQKVFGKEVERGLQPSVLAKLDKAVQMAPGRLPDSEQAKWRAVVGTDDSSKAKATSGQQATAQNANKKLGKPAATASNRPSAAPSPAPAKALRPERTGTKRRYDESSFKGYGEGYADDDPLGESTGAEDEPRGAGGAKKKRKTKDYPAGSPLGINAGSSGYNPGIVSIRR</sequence>
<reference evidence="11" key="1">
    <citation type="journal article" date="2020" name="Stud. Mycol.">
        <title>101 Dothideomycetes genomes: a test case for predicting lifestyles and emergence of pathogens.</title>
        <authorList>
            <person name="Haridas S."/>
            <person name="Albert R."/>
            <person name="Binder M."/>
            <person name="Bloem J."/>
            <person name="Labutti K."/>
            <person name="Salamov A."/>
            <person name="Andreopoulos B."/>
            <person name="Baker S."/>
            <person name="Barry K."/>
            <person name="Bills G."/>
            <person name="Bluhm B."/>
            <person name="Cannon C."/>
            <person name="Castanera R."/>
            <person name="Culley D."/>
            <person name="Daum C."/>
            <person name="Ezra D."/>
            <person name="Gonzalez J."/>
            <person name="Henrissat B."/>
            <person name="Kuo A."/>
            <person name="Liang C."/>
            <person name="Lipzen A."/>
            <person name="Lutzoni F."/>
            <person name="Magnuson J."/>
            <person name="Mondo S."/>
            <person name="Nolan M."/>
            <person name="Ohm R."/>
            <person name="Pangilinan J."/>
            <person name="Park H.-J."/>
            <person name="Ramirez L."/>
            <person name="Alfaro M."/>
            <person name="Sun H."/>
            <person name="Tritt A."/>
            <person name="Yoshinaga Y."/>
            <person name="Zwiers L.-H."/>
            <person name="Turgeon B."/>
            <person name="Goodwin S."/>
            <person name="Spatafora J."/>
            <person name="Crous P."/>
            <person name="Grigoriev I."/>
        </authorList>
    </citation>
    <scope>NUCLEOTIDE SEQUENCE</scope>
    <source>
        <strain evidence="11">ATCC 16933</strain>
    </source>
</reference>
<dbReference type="GO" id="GO:0070847">
    <property type="term" value="C:core mediator complex"/>
    <property type="evidence" value="ECO:0007669"/>
    <property type="project" value="TreeGrafter"/>
</dbReference>
<keyword evidence="7 9" id="KW-0539">Nucleus</keyword>
<dbReference type="PANTHER" id="PTHR28270">
    <property type="entry name" value="MEDIATOR OF RNA POLYMERASE II TRANSCRIPTION SUBUNIT 19"/>
    <property type="match status" value="1"/>
</dbReference>
<dbReference type="PANTHER" id="PTHR28270:SF1">
    <property type="entry name" value="MEDIATOR OF RNA POLYMERASE II TRANSCRIPTION SUBUNIT 19"/>
    <property type="match status" value="1"/>
</dbReference>
<evidence type="ECO:0000256" key="10">
    <source>
        <dbReference type="SAM" id="MobiDB-lite"/>
    </source>
</evidence>
<feature type="region of interest" description="Disordered" evidence="10">
    <location>
        <begin position="103"/>
        <end position="245"/>
    </location>
</feature>
<evidence type="ECO:0000256" key="7">
    <source>
        <dbReference type="ARBA" id="ARBA00023242"/>
    </source>
</evidence>
<gene>
    <name evidence="9" type="primary">MED19</name>
    <name evidence="11" type="ORF">BDY21DRAFT_136580</name>
</gene>
<dbReference type="AlphaFoldDB" id="A0A6A6PAM2"/>
<evidence type="ECO:0000256" key="8">
    <source>
        <dbReference type="ARBA" id="ARBA00032018"/>
    </source>
</evidence>
<name>A0A6A6PAM2_9PEZI</name>
<evidence type="ECO:0000256" key="5">
    <source>
        <dbReference type="ARBA" id="ARBA00023159"/>
    </source>
</evidence>
<dbReference type="InterPro" id="IPR013942">
    <property type="entry name" value="Mediator_Med19_fun"/>
</dbReference>
<keyword evidence="6 9" id="KW-0804">Transcription</keyword>
<proteinExistence type="inferred from homology"/>
<comment type="similarity">
    <text evidence="2 9">Belongs to the Mediator complex subunit 19 family.</text>
</comment>
<evidence type="ECO:0000256" key="1">
    <source>
        <dbReference type="ARBA" id="ARBA00004123"/>
    </source>
</evidence>
<dbReference type="GO" id="GO:0016592">
    <property type="term" value="C:mediator complex"/>
    <property type="evidence" value="ECO:0007669"/>
    <property type="project" value="InterPro"/>
</dbReference>
<dbReference type="Pfam" id="PF08633">
    <property type="entry name" value="Rox3"/>
    <property type="match status" value="1"/>
</dbReference>